<feature type="transmembrane region" description="Helical" evidence="1">
    <location>
        <begin position="91"/>
        <end position="112"/>
    </location>
</feature>
<keyword evidence="1" id="KW-1133">Transmembrane helix</keyword>
<keyword evidence="1" id="KW-0472">Membrane</keyword>
<keyword evidence="1" id="KW-0812">Transmembrane</keyword>
<proteinExistence type="predicted"/>
<dbReference type="RefSeq" id="WP_209652186.1">
    <property type="nucleotide sequence ID" value="NZ_JAGJCB010000002.1"/>
</dbReference>
<dbReference type="PANTHER" id="PTHR37309">
    <property type="entry name" value="SLR0284 PROTEIN"/>
    <property type="match status" value="1"/>
</dbReference>
<gene>
    <name evidence="2" type="ORF">J8H85_02010</name>
</gene>
<evidence type="ECO:0000313" key="3">
    <source>
        <dbReference type="Proteomes" id="UP000670776"/>
    </source>
</evidence>
<protein>
    <submittedName>
        <fullName evidence="2">Phage holin family protein</fullName>
    </submittedName>
</protein>
<name>A0ABS4BRC3_9FLAO</name>
<dbReference type="EMBL" id="JAGJCB010000002">
    <property type="protein sequence ID" value="MBP0902591.1"/>
    <property type="molecule type" value="Genomic_DNA"/>
</dbReference>
<dbReference type="Proteomes" id="UP000670776">
    <property type="component" value="Unassembled WGS sequence"/>
</dbReference>
<sequence>MSLILRLLLTAFAVFILAYFLPGVTLSGDVYVTSIIVAIVLAVLNVFVKPILIILTLPITVVTLGLFLLVINALIILLADKLIDGFSVSSIWTAILFSILLSVLQSFLYSLLNEDKKPL</sequence>
<feature type="transmembrane region" description="Helical" evidence="1">
    <location>
        <begin position="7"/>
        <end position="24"/>
    </location>
</feature>
<reference evidence="2 3" key="1">
    <citation type="submission" date="2021-04" db="EMBL/GenBank/DDBJ databases">
        <title>Mariniflexile gromovii gen. nov., sp. nov., a gliding bacterium isolated from the sea urchin Strongylocentrotus intermedius.</title>
        <authorList>
            <person name="Ko S."/>
            <person name="Le V."/>
            <person name="Ahn C.-Y."/>
            <person name="Oh H.-M."/>
        </authorList>
    </citation>
    <scope>NUCLEOTIDE SEQUENCE [LARGE SCALE GENOMIC DNA]</scope>
    <source>
        <strain evidence="2 3">KCTC 12570</strain>
    </source>
</reference>
<feature type="transmembrane region" description="Helical" evidence="1">
    <location>
        <begin position="30"/>
        <end position="48"/>
    </location>
</feature>
<evidence type="ECO:0000313" key="2">
    <source>
        <dbReference type="EMBL" id="MBP0902591.1"/>
    </source>
</evidence>
<dbReference type="Pfam" id="PF04020">
    <property type="entry name" value="Phage_holin_4_2"/>
    <property type="match status" value="1"/>
</dbReference>
<organism evidence="2 3">
    <name type="scientific">Mariniflexile gromovii</name>
    <dbReference type="NCBI Taxonomy" id="362523"/>
    <lineage>
        <taxon>Bacteria</taxon>
        <taxon>Pseudomonadati</taxon>
        <taxon>Bacteroidota</taxon>
        <taxon>Flavobacteriia</taxon>
        <taxon>Flavobacteriales</taxon>
        <taxon>Flavobacteriaceae</taxon>
        <taxon>Mariniflexile</taxon>
    </lineage>
</organism>
<comment type="caution">
    <text evidence="2">The sequence shown here is derived from an EMBL/GenBank/DDBJ whole genome shotgun (WGS) entry which is preliminary data.</text>
</comment>
<evidence type="ECO:0000256" key="1">
    <source>
        <dbReference type="SAM" id="Phobius"/>
    </source>
</evidence>
<dbReference type="InterPro" id="IPR007165">
    <property type="entry name" value="Phage_holin_4_2"/>
</dbReference>
<dbReference type="PANTHER" id="PTHR37309:SF1">
    <property type="entry name" value="SLR0284 PROTEIN"/>
    <property type="match status" value="1"/>
</dbReference>
<feature type="transmembrane region" description="Helical" evidence="1">
    <location>
        <begin position="55"/>
        <end position="79"/>
    </location>
</feature>
<accession>A0ABS4BRC3</accession>
<keyword evidence="3" id="KW-1185">Reference proteome</keyword>